<dbReference type="Gene3D" id="3.50.50.60">
    <property type="entry name" value="FAD/NAD(P)-binding domain"/>
    <property type="match status" value="1"/>
</dbReference>
<dbReference type="SUPFAM" id="SSF51905">
    <property type="entry name" value="FAD/NAD(P)-binding domain"/>
    <property type="match status" value="1"/>
</dbReference>
<dbReference type="EMBL" id="FXTT01000007">
    <property type="protein sequence ID" value="SMP36672.1"/>
    <property type="molecule type" value="Genomic_DNA"/>
</dbReference>
<dbReference type="Proteomes" id="UP001157914">
    <property type="component" value="Unassembled WGS sequence"/>
</dbReference>
<gene>
    <name evidence="3" type="ORF">SAMN06265374_4240</name>
</gene>
<comment type="caution">
    <text evidence="3">The sequence shown here is derived from an EMBL/GenBank/DDBJ whole genome shotgun (WGS) entry which is preliminary data.</text>
</comment>
<evidence type="ECO:0000259" key="2">
    <source>
        <dbReference type="Pfam" id="PF01266"/>
    </source>
</evidence>
<dbReference type="Gene3D" id="3.30.9.10">
    <property type="entry name" value="D-Amino Acid Oxidase, subunit A, domain 2"/>
    <property type="match status" value="1"/>
</dbReference>
<organism evidence="3 4">
    <name type="scientific">Roseibium denhamense</name>
    <dbReference type="NCBI Taxonomy" id="76305"/>
    <lineage>
        <taxon>Bacteria</taxon>
        <taxon>Pseudomonadati</taxon>
        <taxon>Pseudomonadota</taxon>
        <taxon>Alphaproteobacteria</taxon>
        <taxon>Hyphomicrobiales</taxon>
        <taxon>Stappiaceae</taxon>
        <taxon>Roseibium</taxon>
    </lineage>
</organism>
<protein>
    <submittedName>
        <fullName evidence="3">Glycine/D-amino acid oxidase</fullName>
    </submittedName>
</protein>
<proteinExistence type="predicted"/>
<dbReference type="PANTHER" id="PTHR13847">
    <property type="entry name" value="SARCOSINE DEHYDROGENASE-RELATED"/>
    <property type="match status" value="1"/>
</dbReference>
<evidence type="ECO:0000313" key="3">
    <source>
        <dbReference type="EMBL" id="SMP36672.1"/>
    </source>
</evidence>
<feature type="domain" description="FAD dependent oxidoreductase" evidence="2">
    <location>
        <begin position="36"/>
        <end position="397"/>
    </location>
</feature>
<dbReference type="InterPro" id="IPR006076">
    <property type="entry name" value="FAD-dep_OxRdtase"/>
</dbReference>
<dbReference type="RefSeq" id="WP_155192378.1">
    <property type="nucleotide sequence ID" value="NZ_BAAAEA010000005.1"/>
</dbReference>
<keyword evidence="4" id="KW-1185">Reference proteome</keyword>
<dbReference type="Pfam" id="PF01266">
    <property type="entry name" value="DAO"/>
    <property type="match status" value="1"/>
</dbReference>
<dbReference type="InterPro" id="IPR036188">
    <property type="entry name" value="FAD/NAD-bd_sf"/>
</dbReference>
<reference evidence="3 4" key="1">
    <citation type="submission" date="2017-05" db="EMBL/GenBank/DDBJ databases">
        <authorList>
            <person name="Varghese N."/>
            <person name="Submissions S."/>
        </authorList>
    </citation>
    <scope>NUCLEOTIDE SEQUENCE [LARGE SCALE GENOMIC DNA]</scope>
    <source>
        <strain evidence="3 4">DSM 15949</strain>
    </source>
</reference>
<accession>A0ABY1PNT3</accession>
<evidence type="ECO:0000313" key="4">
    <source>
        <dbReference type="Proteomes" id="UP001157914"/>
    </source>
</evidence>
<name>A0ABY1PNT3_9HYPH</name>
<dbReference type="PANTHER" id="PTHR13847:SF281">
    <property type="entry name" value="FAD DEPENDENT OXIDOREDUCTASE DOMAIN-CONTAINING PROTEIN"/>
    <property type="match status" value="1"/>
</dbReference>
<sequence length="445" mass="48485">MTAEAKPDFPYVQSYWSLDQELEVSPPLNEDHRTEVVVMGAGFAGLASALGLIEARPDLKVTVIEAHHAGYGASGRNSGQIFNLPPFAWFLQNLSNYTHRTNARRAVRLIDDQIAKTFALLAEAGHDFECEKSVLQVVARNAVTAAGAAWVCKRLQKAGVETSFFDGKAAQGRVGSATRAILDVPAYRVHPFKLAQSLRKVLLSRGVSFYEDTPVDHIHSHTGGVTLRGPGYTVEAEKAVMTTNAYTAAHNIDLDFAYPKVTNSHTYMIATEVLSQDVLDKITATGDGFGDAALRFYYGRLHNGRLLFGGEDRKSSVLPEEDRHKASFASLHAEMLRRFPFLDHAEIYAAWGGAFQSNVLEIPQIRRAGVGGNVILNVAYGGNGVSGTLMSGRLMRHLVLHVQDDPDTLAHLQLLADTGVPWAGLVPSGIGLAATFLRRSLGFRY</sequence>
<evidence type="ECO:0000256" key="1">
    <source>
        <dbReference type="ARBA" id="ARBA00023002"/>
    </source>
</evidence>
<keyword evidence="1" id="KW-0560">Oxidoreductase</keyword>